<keyword evidence="3" id="KW-1185">Reference proteome</keyword>
<reference evidence="2 3" key="1">
    <citation type="submission" date="2019-01" db="EMBL/GenBank/DDBJ databases">
        <title>Lactibacter flavus gen. nov., sp. nov., a novel bacterium of the family Propionibacteriaceae isolated from raw milk and dairy products.</title>
        <authorList>
            <person name="Huptas C."/>
            <person name="Wenning M."/>
            <person name="Breitenwieser F."/>
            <person name="Doll E."/>
            <person name="Von Neubeck M."/>
            <person name="Busse H.-J."/>
            <person name="Scherer S."/>
        </authorList>
    </citation>
    <scope>NUCLEOTIDE SEQUENCE [LARGE SCALE GENOMIC DNA]</scope>
    <source>
        <strain evidence="3">DSM 22130 / JCM 15804 / WR061</strain>
    </source>
</reference>
<dbReference type="EMBL" id="SDMR01000006">
    <property type="protein sequence ID" value="TBT95187.1"/>
    <property type="molecule type" value="Genomic_DNA"/>
</dbReference>
<dbReference type="PANTHER" id="PTHR30399:SF1">
    <property type="entry name" value="UTP PYROPHOSPHATASE"/>
    <property type="match status" value="1"/>
</dbReference>
<feature type="domain" description="YgjP-like metallopeptidase" evidence="1">
    <location>
        <begin position="109"/>
        <end position="205"/>
    </location>
</feature>
<evidence type="ECO:0000313" key="3">
    <source>
        <dbReference type="Proteomes" id="UP000291933"/>
    </source>
</evidence>
<organism evidence="2 3">
    <name type="scientific">Propioniciclava tarda</name>
    <dbReference type="NCBI Taxonomy" id="433330"/>
    <lineage>
        <taxon>Bacteria</taxon>
        <taxon>Bacillati</taxon>
        <taxon>Actinomycetota</taxon>
        <taxon>Actinomycetes</taxon>
        <taxon>Propionibacteriales</taxon>
        <taxon>Propionibacteriaceae</taxon>
        <taxon>Propioniciclava</taxon>
    </lineage>
</organism>
<evidence type="ECO:0000313" key="2">
    <source>
        <dbReference type="EMBL" id="TBT95187.1"/>
    </source>
</evidence>
<comment type="caution">
    <text evidence="2">The sequence shown here is derived from an EMBL/GenBank/DDBJ whole genome shotgun (WGS) entry which is preliminary data.</text>
</comment>
<proteinExistence type="predicted"/>
<dbReference type="Pfam" id="PF01863">
    <property type="entry name" value="YgjP-like"/>
    <property type="match status" value="1"/>
</dbReference>
<name>A0A4Q9KL05_PROTD</name>
<dbReference type="OrthoDB" id="9811177at2"/>
<evidence type="ECO:0000259" key="1">
    <source>
        <dbReference type="Pfam" id="PF01863"/>
    </source>
</evidence>
<dbReference type="AlphaFoldDB" id="A0A4Q9KL05"/>
<accession>A0A4Q9KL05</accession>
<dbReference type="InterPro" id="IPR053136">
    <property type="entry name" value="UTP_pyrophosphatase-like"/>
</dbReference>
<dbReference type="CDD" id="cd07344">
    <property type="entry name" value="M48_yhfN_like"/>
    <property type="match status" value="1"/>
</dbReference>
<sequence length="217" mass="24007">MRSVEPEVLLDESTAVAGAGQTGPSGPGRVARGLVGGLIYGGAVQEPSYQIRESARRRRTLTAFREGGQLVVVVPATLSARQRRELVPPLVARFLAKEVKRSAPRGDAELTERLGELYRRYLAPVGGPMPSVGARWVTNQNSRWGSCTPSTGEIRLSHRLRDMPGWVVDYVLVHEAVHLIERDHSARFHALVARYPHTERAKAFLDGVQFAWRRPDA</sequence>
<dbReference type="Proteomes" id="UP000291933">
    <property type="component" value="Unassembled WGS sequence"/>
</dbReference>
<dbReference type="InterPro" id="IPR002725">
    <property type="entry name" value="YgjP-like_metallopeptidase"/>
</dbReference>
<gene>
    <name evidence="2" type="ORF">ET996_06615</name>
</gene>
<protein>
    <submittedName>
        <fullName evidence="2">M48 family peptidase</fullName>
    </submittedName>
</protein>
<dbReference type="Gene3D" id="3.30.2010.10">
    <property type="entry name" value="Metalloproteases ('zincins'), catalytic domain"/>
    <property type="match status" value="1"/>
</dbReference>
<dbReference type="PANTHER" id="PTHR30399">
    <property type="entry name" value="UNCHARACTERIZED PROTEIN YGJP"/>
    <property type="match status" value="1"/>
</dbReference>